<evidence type="ECO:0000256" key="8">
    <source>
        <dbReference type="ARBA" id="ARBA00023098"/>
    </source>
</evidence>
<keyword evidence="11" id="KW-1208">Phospholipid metabolism</keyword>
<feature type="transmembrane region" description="Helical" evidence="15">
    <location>
        <begin position="126"/>
        <end position="143"/>
    </location>
</feature>
<keyword evidence="17" id="KW-1185">Reference proteome</keyword>
<keyword evidence="8" id="KW-0443">Lipid metabolism</keyword>
<comment type="similarity">
    <text evidence="2">Belongs to the GPC1 family.</text>
</comment>
<dbReference type="Pfam" id="PF10998">
    <property type="entry name" value="DUF2838"/>
    <property type="match status" value="1"/>
</dbReference>
<feature type="transmembrane region" description="Helical" evidence="15">
    <location>
        <begin position="365"/>
        <end position="387"/>
    </location>
</feature>
<organism evidence="16 17">
    <name type="scientific">Euplotes crassus</name>
    <dbReference type="NCBI Taxonomy" id="5936"/>
    <lineage>
        <taxon>Eukaryota</taxon>
        <taxon>Sar</taxon>
        <taxon>Alveolata</taxon>
        <taxon>Ciliophora</taxon>
        <taxon>Intramacronucleata</taxon>
        <taxon>Spirotrichea</taxon>
        <taxon>Hypotrichia</taxon>
        <taxon>Euplotida</taxon>
        <taxon>Euplotidae</taxon>
        <taxon>Moneuplotes</taxon>
    </lineage>
</organism>
<name>A0AAD1UCZ3_EUPCR</name>
<comment type="subcellular location">
    <subcellularLocation>
        <location evidence="1">Membrane</location>
        <topology evidence="1">Multi-pass membrane protein</topology>
    </subcellularLocation>
</comment>
<feature type="region of interest" description="Disordered" evidence="14">
    <location>
        <begin position="1"/>
        <end position="21"/>
    </location>
</feature>
<dbReference type="GO" id="GO:0016746">
    <property type="term" value="F:acyltransferase activity"/>
    <property type="evidence" value="ECO:0007669"/>
    <property type="project" value="UniProtKB-KW"/>
</dbReference>
<keyword evidence="6 15" id="KW-0812">Transmembrane</keyword>
<keyword evidence="13" id="KW-0175">Coiled coil</keyword>
<evidence type="ECO:0000256" key="14">
    <source>
        <dbReference type="SAM" id="MobiDB-lite"/>
    </source>
</evidence>
<evidence type="ECO:0000313" key="16">
    <source>
        <dbReference type="EMBL" id="CAI2364957.1"/>
    </source>
</evidence>
<evidence type="ECO:0000256" key="5">
    <source>
        <dbReference type="ARBA" id="ARBA00022679"/>
    </source>
</evidence>
<evidence type="ECO:0000256" key="2">
    <source>
        <dbReference type="ARBA" id="ARBA00006675"/>
    </source>
</evidence>
<dbReference type="PANTHER" id="PTHR31201:SF1">
    <property type="entry name" value="GLYCEROPHOSPHOCHOLINE ACYLTRANSFERASE 1"/>
    <property type="match status" value="1"/>
</dbReference>
<dbReference type="EMBL" id="CAMPGE010006113">
    <property type="protein sequence ID" value="CAI2364957.1"/>
    <property type="molecule type" value="Genomic_DNA"/>
</dbReference>
<evidence type="ECO:0000256" key="9">
    <source>
        <dbReference type="ARBA" id="ARBA00023136"/>
    </source>
</evidence>
<evidence type="ECO:0000256" key="13">
    <source>
        <dbReference type="SAM" id="Coils"/>
    </source>
</evidence>
<keyword evidence="5" id="KW-0808">Transferase</keyword>
<dbReference type="AlphaFoldDB" id="A0AAD1UCZ3"/>
<keyword evidence="9 15" id="KW-0472">Membrane</keyword>
<comment type="caution">
    <text evidence="16">The sequence shown here is derived from an EMBL/GenBank/DDBJ whole genome shotgun (WGS) entry which is preliminary data.</text>
</comment>
<feature type="coiled-coil region" evidence="13">
    <location>
        <begin position="84"/>
        <end position="116"/>
    </location>
</feature>
<dbReference type="PANTHER" id="PTHR31201">
    <property type="entry name" value="OS01G0585100 PROTEIN"/>
    <property type="match status" value="1"/>
</dbReference>
<evidence type="ECO:0000256" key="7">
    <source>
        <dbReference type="ARBA" id="ARBA00022989"/>
    </source>
</evidence>
<evidence type="ECO:0000256" key="4">
    <source>
        <dbReference type="ARBA" id="ARBA00022516"/>
    </source>
</evidence>
<evidence type="ECO:0000256" key="11">
    <source>
        <dbReference type="ARBA" id="ARBA00023264"/>
    </source>
</evidence>
<dbReference type="Proteomes" id="UP001295684">
    <property type="component" value="Unassembled WGS sequence"/>
</dbReference>
<evidence type="ECO:0000256" key="1">
    <source>
        <dbReference type="ARBA" id="ARBA00004141"/>
    </source>
</evidence>
<protein>
    <recommendedName>
        <fullName evidence="3">Glycerophosphocholine acyltransferase 1</fullName>
    </recommendedName>
</protein>
<proteinExistence type="inferred from homology"/>
<dbReference type="GO" id="GO:0006656">
    <property type="term" value="P:phosphatidylcholine biosynthetic process"/>
    <property type="evidence" value="ECO:0007669"/>
    <property type="project" value="TreeGrafter"/>
</dbReference>
<sequence length="413" mass="48613">MEKPPVKESQPEVKEKTPRVRKKSFVEEVQEGVASMISLQNDSVISPLNMPQPDVLELGDEIERKKNRVILEYLLKYESISSLKDIASQKLKKLKLDAKNLDIKSLKKKIDDYTQTSEYARQADKVYYLIGCSITFVTIFILGKFPGTFYFYWLAFIEISMLLKRCHLYFHLKWEYFLIDYCYFCNIVMLIYIFFFPGSRFLSIFMHSMSFGVLSYSLFCFKNSFIFHHLDKLTDLVIHLLPIVTMWNIRYNIGGTEEFKQWGFCDLSEVPFSFGYIIEAFSAANKMYLSHACFYYFLVCVVLRTEIFEKGKNCLLKYTTENSPTALRWHKTYGLWARCLLFAINHYLYATGMTILSIPAFFSEYFAFIQLFFYLFVIVKNGADYYFSYFSKKYESKLQELDELETAQKAAAS</sequence>
<dbReference type="InterPro" id="IPR021261">
    <property type="entry name" value="GPCAT"/>
</dbReference>
<keyword evidence="10" id="KW-0594">Phospholipid biosynthesis</keyword>
<feature type="transmembrane region" description="Helical" evidence="15">
    <location>
        <begin position="178"/>
        <end position="195"/>
    </location>
</feature>
<evidence type="ECO:0000256" key="6">
    <source>
        <dbReference type="ARBA" id="ARBA00022692"/>
    </source>
</evidence>
<feature type="transmembrane region" description="Helical" evidence="15">
    <location>
        <begin position="335"/>
        <end position="359"/>
    </location>
</feature>
<reference evidence="16" key="1">
    <citation type="submission" date="2023-07" db="EMBL/GenBank/DDBJ databases">
        <authorList>
            <consortium name="AG Swart"/>
            <person name="Singh M."/>
            <person name="Singh A."/>
            <person name="Seah K."/>
            <person name="Emmerich C."/>
        </authorList>
    </citation>
    <scope>NUCLEOTIDE SEQUENCE</scope>
    <source>
        <strain evidence="16">DP1</strain>
    </source>
</reference>
<evidence type="ECO:0000313" key="17">
    <source>
        <dbReference type="Proteomes" id="UP001295684"/>
    </source>
</evidence>
<evidence type="ECO:0000256" key="12">
    <source>
        <dbReference type="ARBA" id="ARBA00023315"/>
    </source>
</evidence>
<keyword evidence="7 15" id="KW-1133">Transmembrane helix</keyword>
<evidence type="ECO:0000256" key="10">
    <source>
        <dbReference type="ARBA" id="ARBA00023209"/>
    </source>
</evidence>
<keyword evidence="4" id="KW-0444">Lipid biosynthesis</keyword>
<gene>
    <name evidence="16" type="ORF">ECRASSUSDP1_LOCUS6307</name>
</gene>
<accession>A0AAD1UCZ3</accession>
<keyword evidence="12" id="KW-0012">Acyltransferase</keyword>
<feature type="compositionally biased region" description="Basic and acidic residues" evidence="14">
    <location>
        <begin position="1"/>
        <end position="18"/>
    </location>
</feature>
<evidence type="ECO:0000256" key="15">
    <source>
        <dbReference type="SAM" id="Phobius"/>
    </source>
</evidence>
<dbReference type="GO" id="GO:0016020">
    <property type="term" value="C:membrane"/>
    <property type="evidence" value="ECO:0007669"/>
    <property type="project" value="UniProtKB-SubCell"/>
</dbReference>
<evidence type="ECO:0000256" key="3">
    <source>
        <dbReference type="ARBA" id="ARBA00019082"/>
    </source>
</evidence>